<name>A0ABV9U5Y8_9ACTN</name>
<dbReference type="RefSeq" id="WP_378261322.1">
    <property type="nucleotide sequence ID" value="NZ_JBHSIT010000010.1"/>
</dbReference>
<reference evidence="3" key="1">
    <citation type="journal article" date="2019" name="Int. J. Syst. Evol. Microbiol.">
        <title>The Global Catalogue of Microorganisms (GCM) 10K type strain sequencing project: providing services to taxonomists for standard genome sequencing and annotation.</title>
        <authorList>
            <consortium name="The Broad Institute Genomics Platform"/>
            <consortium name="The Broad Institute Genome Sequencing Center for Infectious Disease"/>
            <person name="Wu L."/>
            <person name="Ma J."/>
        </authorList>
    </citation>
    <scope>NUCLEOTIDE SEQUENCE [LARGE SCALE GENOMIC DNA]</scope>
    <source>
        <strain evidence="3">KLKA75</strain>
    </source>
</reference>
<evidence type="ECO:0000313" key="3">
    <source>
        <dbReference type="Proteomes" id="UP001595872"/>
    </source>
</evidence>
<keyword evidence="1" id="KW-0812">Transmembrane</keyword>
<feature type="transmembrane region" description="Helical" evidence="1">
    <location>
        <begin position="44"/>
        <end position="65"/>
    </location>
</feature>
<protein>
    <recommendedName>
        <fullName evidence="4">PH domain-containing protein</fullName>
    </recommendedName>
</protein>
<organism evidence="2 3">
    <name type="scientific">Actinomadura gamaensis</name>
    <dbReference type="NCBI Taxonomy" id="1763541"/>
    <lineage>
        <taxon>Bacteria</taxon>
        <taxon>Bacillati</taxon>
        <taxon>Actinomycetota</taxon>
        <taxon>Actinomycetes</taxon>
        <taxon>Streptosporangiales</taxon>
        <taxon>Thermomonosporaceae</taxon>
        <taxon>Actinomadura</taxon>
    </lineage>
</organism>
<evidence type="ECO:0000313" key="2">
    <source>
        <dbReference type="EMBL" id="MFC4911928.1"/>
    </source>
</evidence>
<evidence type="ECO:0000256" key="1">
    <source>
        <dbReference type="SAM" id="Phobius"/>
    </source>
</evidence>
<sequence>MPEPPDAPLHAWTGFRQGPLFATALFLAVVAESVNLGVDFTEPVPAAALALWALVLVGLPVRAAFHRRIVLTADELIVHRTFGTAAFRLSEIGFLQENRPGGIGPQWPKLLIRDTGGRTCRTWSLGREHERIVRTVRDAVTRASGADPMAYEDEEAAAH</sequence>
<comment type="caution">
    <text evidence="2">The sequence shown here is derived from an EMBL/GenBank/DDBJ whole genome shotgun (WGS) entry which is preliminary data.</text>
</comment>
<evidence type="ECO:0008006" key="4">
    <source>
        <dbReference type="Google" id="ProtNLM"/>
    </source>
</evidence>
<dbReference type="EMBL" id="JBHSIT010000010">
    <property type="protein sequence ID" value="MFC4911928.1"/>
    <property type="molecule type" value="Genomic_DNA"/>
</dbReference>
<dbReference type="Proteomes" id="UP001595872">
    <property type="component" value="Unassembled WGS sequence"/>
</dbReference>
<feature type="transmembrane region" description="Helical" evidence="1">
    <location>
        <begin position="20"/>
        <end position="38"/>
    </location>
</feature>
<accession>A0ABV9U5Y8</accession>
<keyword evidence="3" id="KW-1185">Reference proteome</keyword>
<proteinExistence type="predicted"/>
<gene>
    <name evidence="2" type="ORF">ACFPCY_31795</name>
</gene>
<keyword evidence="1" id="KW-0472">Membrane</keyword>
<keyword evidence="1" id="KW-1133">Transmembrane helix</keyword>